<geneLocation type="plasmid" evidence="2 3">
    <name>SNP1</name>
</geneLocation>
<evidence type="ECO:0000313" key="3">
    <source>
        <dbReference type="Proteomes" id="UP001059597"/>
    </source>
</evidence>
<evidence type="ECO:0000256" key="1">
    <source>
        <dbReference type="SAM" id="MobiDB-lite"/>
    </source>
</evidence>
<keyword evidence="3" id="KW-1185">Reference proteome</keyword>
<feature type="region of interest" description="Disordered" evidence="1">
    <location>
        <begin position="216"/>
        <end position="243"/>
    </location>
</feature>
<gene>
    <name evidence="2" type="ORF">HEK616_84090</name>
</gene>
<sequence length="243" mass="26047">MGERSGEPWSAAEYAQLAGELGGGQDAETIAIAHARTPSAIRAAAARMIPIEEKVRSRDAPRWLAERLPDGYDWEGVLRARLLDEGIRYWSAEEDTALAEAWAARRALPELARRFQCDELAVVRHLTRLGLAESLVAVVKQLGAEPGGIVELRYRLATDAQGVQLHVLVAQQGDGELHVSVHPSPEAAEEARARVQPAPGADLPWLVAARAPGALDGPLRSNSRSGTAPVLIAPPSEHGPQAE</sequence>
<organism evidence="2 3">
    <name type="scientific">Streptomyces nigrescens</name>
    <dbReference type="NCBI Taxonomy" id="1920"/>
    <lineage>
        <taxon>Bacteria</taxon>
        <taxon>Bacillati</taxon>
        <taxon>Actinomycetota</taxon>
        <taxon>Actinomycetes</taxon>
        <taxon>Kitasatosporales</taxon>
        <taxon>Streptomycetaceae</taxon>
        <taxon>Streptomyces</taxon>
    </lineage>
</organism>
<reference evidence="2" key="1">
    <citation type="submission" date="2022-06" db="EMBL/GenBank/DDBJ databases">
        <title>Complete genome sequence of Streptomyces nigrescens HEK616.</title>
        <authorList>
            <person name="Asamizu S."/>
            <person name="Onaka H."/>
        </authorList>
    </citation>
    <scope>NUCLEOTIDE SEQUENCE</scope>
    <source>
        <strain evidence="2">HEK616</strain>
        <plasmid evidence="2">SNP1</plasmid>
    </source>
</reference>
<keyword evidence="2" id="KW-0614">Plasmid</keyword>
<evidence type="ECO:0000313" key="2">
    <source>
        <dbReference type="EMBL" id="BDM74922.1"/>
    </source>
</evidence>
<dbReference type="Proteomes" id="UP001059597">
    <property type="component" value="Plasmid SNP1"/>
</dbReference>
<name>A0ABN6RAW4_STRNI</name>
<dbReference type="EMBL" id="AP026074">
    <property type="protein sequence ID" value="BDM74922.1"/>
    <property type="molecule type" value="Genomic_DNA"/>
</dbReference>
<dbReference type="RefSeq" id="WP_261958338.1">
    <property type="nucleotide sequence ID" value="NZ_AP026074.1"/>
</dbReference>
<protein>
    <submittedName>
        <fullName evidence="2">Uncharacterized protein</fullName>
    </submittedName>
</protein>
<accession>A0ABN6RAW4</accession>
<proteinExistence type="predicted"/>